<protein>
    <submittedName>
        <fullName evidence="1">Uncharacterized protein</fullName>
    </submittedName>
</protein>
<dbReference type="GO" id="GO:0003676">
    <property type="term" value="F:nucleic acid binding"/>
    <property type="evidence" value="ECO:0007669"/>
    <property type="project" value="InterPro"/>
</dbReference>
<keyword evidence="2" id="KW-1185">Reference proteome</keyword>
<dbReference type="EMBL" id="JACMSC010000008">
    <property type="protein sequence ID" value="KAG6510923.1"/>
    <property type="molecule type" value="Genomic_DNA"/>
</dbReference>
<dbReference type="Gene3D" id="3.30.420.10">
    <property type="entry name" value="Ribonuclease H-like superfamily/Ribonuclease H"/>
    <property type="match status" value="1"/>
</dbReference>
<accession>A0A8J5GSY6</accession>
<evidence type="ECO:0000313" key="1">
    <source>
        <dbReference type="EMBL" id="KAG6510923.1"/>
    </source>
</evidence>
<dbReference type="AlphaFoldDB" id="A0A8J5GSY6"/>
<comment type="caution">
    <text evidence="1">The sequence shown here is derived from an EMBL/GenBank/DDBJ whole genome shotgun (WGS) entry which is preliminary data.</text>
</comment>
<reference evidence="1 2" key="1">
    <citation type="submission" date="2020-08" db="EMBL/GenBank/DDBJ databases">
        <title>Plant Genome Project.</title>
        <authorList>
            <person name="Zhang R.-G."/>
        </authorList>
    </citation>
    <scope>NUCLEOTIDE SEQUENCE [LARGE SCALE GENOMIC DNA]</scope>
    <source>
        <tissue evidence="1">Rhizome</tissue>
    </source>
</reference>
<gene>
    <name evidence="1" type="ORF">ZIOFF_028970</name>
</gene>
<evidence type="ECO:0000313" key="2">
    <source>
        <dbReference type="Proteomes" id="UP000734854"/>
    </source>
</evidence>
<name>A0A8J5GSY6_ZINOF</name>
<organism evidence="1 2">
    <name type="scientific">Zingiber officinale</name>
    <name type="common">Ginger</name>
    <name type="synonym">Amomum zingiber</name>
    <dbReference type="NCBI Taxonomy" id="94328"/>
    <lineage>
        <taxon>Eukaryota</taxon>
        <taxon>Viridiplantae</taxon>
        <taxon>Streptophyta</taxon>
        <taxon>Embryophyta</taxon>
        <taxon>Tracheophyta</taxon>
        <taxon>Spermatophyta</taxon>
        <taxon>Magnoliopsida</taxon>
        <taxon>Liliopsida</taxon>
        <taxon>Zingiberales</taxon>
        <taxon>Zingiberaceae</taxon>
        <taxon>Zingiber</taxon>
    </lineage>
</organism>
<proteinExistence type="predicted"/>
<dbReference type="Proteomes" id="UP000734854">
    <property type="component" value="Unassembled WGS sequence"/>
</dbReference>
<dbReference type="PANTHER" id="PTHR22891">
    <property type="entry name" value="EUKARYOTIC TRANSLATION INITIATION FACTOR 2C"/>
    <property type="match status" value="1"/>
</dbReference>
<dbReference type="InterPro" id="IPR036397">
    <property type="entry name" value="RNaseH_sf"/>
</dbReference>
<sequence length="167" mass="18238">MSTPLSQPKRAKQEPINSLFPAFVHRRPVPESPLRLSPRLGKIRNAPTLFFDVAPLHGLALFVPPPSLLRQPPPSILVPASHLLFCLSTGRRHHLRPHGTVLFSVGGRNAVLVHALSRRIPLVSDRPTIIFGADVTDPHPGEDSSPSIVVVSQDWLEVTKYAGLVCA</sequence>